<gene>
    <name evidence="2" type="ORF">VISI1226_10627</name>
</gene>
<accession>E8MAU7</accession>
<organism evidence="2 3">
    <name type="scientific">Vibrio sinaloensis DSM 21326</name>
    <dbReference type="NCBI Taxonomy" id="945550"/>
    <lineage>
        <taxon>Bacteria</taxon>
        <taxon>Pseudomonadati</taxon>
        <taxon>Pseudomonadota</taxon>
        <taxon>Gammaproteobacteria</taxon>
        <taxon>Vibrionales</taxon>
        <taxon>Vibrionaceae</taxon>
        <taxon>Vibrio</taxon>
        <taxon>Vibrio oreintalis group</taxon>
    </lineage>
</organism>
<reference evidence="2 3" key="1">
    <citation type="journal article" date="2012" name="Int. J. Syst. Evol. Microbiol.">
        <title>Vibrio caribbeanicus sp. nov., isolated from the marine sponge Scleritoderma cyanea.</title>
        <authorList>
            <person name="Hoffmann M."/>
            <person name="Monday S.R."/>
            <person name="Allard M.W."/>
            <person name="Strain E.A."/>
            <person name="Whittaker P."/>
            <person name="Naum M."/>
            <person name="McCarthy P.J."/>
            <person name="Lopez J.V."/>
            <person name="Fischer M."/>
            <person name="Brown E.W."/>
        </authorList>
    </citation>
    <scope>NUCLEOTIDE SEQUENCE [LARGE SCALE GENOMIC DNA]</scope>
    <source>
        <strain evidence="3">DSMZ 21326</strain>
    </source>
</reference>
<protein>
    <recommendedName>
        <fullName evidence="4">Acyl-CoA synthetase</fullName>
    </recommendedName>
</protein>
<evidence type="ECO:0000313" key="2">
    <source>
        <dbReference type="EMBL" id="EGA68777.1"/>
    </source>
</evidence>
<keyword evidence="1" id="KW-0732">Signal</keyword>
<name>E8MAU7_PHOS4</name>
<dbReference type="PIRSF" id="PIRSF028299">
    <property type="entry name" value="UCP028299"/>
    <property type="match status" value="1"/>
</dbReference>
<dbReference type="InterPro" id="IPR016879">
    <property type="entry name" value="UCP028299"/>
</dbReference>
<comment type="caution">
    <text evidence="2">The sequence shown here is derived from an EMBL/GenBank/DDBJ whole genome shotgun (WGS) entry which is preliminary data.</text>
</comment>
<evidence type="ECO:0000313" key="3">
    <source>
        <dbReference type="Proteomes" id="UP000006228"/>
    </source>
</evidence>
<dbReference type="Proteomes" id="UP000006228">
    <property type="component" value="Unassembled WGS sequence"/>
</dbReference>
<dbReference type="EMBL" id="AEVT01000098">
    <property type="protein sequence ID" value="EGA68777.1"/>
    <property type="molecule type" value="Genomic_DNA"/>
</dbReference>
<dbReference type="GeneID" id="95570690"/>
<dbReference type="AlphaFoldDB" id="E8MAU7"/>
<dbReference type="OrthoDB" id="5904423at2"/>
<dbReference type="RefSeq" id="WP_008079688.1">
    <property type="nucleotide sequence ID" value="NZ_AEVT01000098.1"/>
</dbReference>
<sequence>MKKIILLASIVMSTSVFAATSTMQSDRTFSTDGYETKQQAYQAGFDLMDEIKQMSQTELKNKLVSSNDNVINQSLKVTDMTVAVEEFGNSEGNIEYKAVLDVDYQYKHRESNHS</sequence>
<feature type="chain" id="PRO_5003227512" description="Acyl-CoA synthetase" evidence="1">
    <location>
        <begin position="19"/>
        <end position="114"/>
    </location>
</feature>
<evidence type="ECO:0000256" key="1">
    <source>
        <dbReference type="SAM" id="SignalP"/>
    </source>
</evidence>
<evidence type="ECO:0008006" key="4">
    <source>
        <dbReference type="Google" id="ProtNLM"/>
    </source>
</evidence>
<dbReference type="Pfam" id="PF11777">
    <property type="entry name" value="DUF3316"/>
    <property type="match status" value="1"/>
</dbReference>
<proteinExistence type="predicted"/>
<dbReference type="eggNOG" id="ENOG5031NC2">
    <property type="taxonomic scope" value="Bacteria"/>
</dbReference>
<feature type="signal peptide" evidence="1">
    <location>
        <begin position="1"/>
        <end position="18"/>
    </location>
</feature>